<evidence type="ECO:0000256" key="3">
    <source>
        <dbReference type="ARBA" id="ARBA00023002"/>
    </source>
</evidence>
<dbReference type="Pfam" id="PF13561">
    <property type="entry name" value="adh_short_C2"/>
    <property type="match status" value="1"/>
</dbReference>
<accession>A0A9W9WP22</accession>
<dbReference type="EMBL" id="JAPWDO010000005">
    <property type="protein sequence ID" value="KAJ5470733.1"/>
    <property type="molecule type" value="Genomic_DNA"/>
</dbReference>
<dbReference type="Gene3D" id="3.40.50.720">
    <property type="entry name" value="NAD(P)-binding Rossmann-like Domain"/>
    <property type="match status" value="1"/>
</dbReference>
<dbReference type="GO" id="GO:0016491">
    <property type="term" value="F:oxidoreductase activity"/>
    <property type="evidence" value="ECO:0007669"/>
    <property type="project" value="UniProtKB-KW"/>
</dbReference>
<dbReference type="PRINTS" id="PR00080">
    <property type="entry name" value="SDRFAMILY"/>
</dbReference>
<dbReference type="AlphaFoldDB" id="A0A9W9WP22"/>
<proteinExistence type="inferred from homology"/>
<dbReference type="SUPFAM" id="SSF51735">
    <property type="entry name" value="NAD(P)-binding Rossmann-fold domains"/>
    <property type="match status" value="1"/>
</dbReference>
<gene>
    <name evidence="4" type="ORF">N7530_008090</name>
</gene>
<evidence type="ECO:0000256" key="2">
    <source>
        <dbReference type="ARBA" id="ARBA00022857"/>
    </source>
</evidence>
<evidence type="ECO:0000256" key="1">
    <source>
        <dbReference type="ARBA" id="ARBA00006484"/>
    </source>
</evidence>
<comment type="similarity">
    <text evidence="1">Belongs to the short-chain dehydrogenases/reductases (SDR) family.</text>
</comment>
<dbReference type="PANTHER" id="PTHR24321">
    <property type="entry name" value="DEHYDROGENASES, SHORT CHAIN"/>
    <property type="match status" value="1"/>
</dbReference>
<organism evidence="4 5">
    <name type="scientific">Penicillium desertorum</name>
    <dbReference type="NCBI Taxonomy" id="1303715"/>
    <lineage>
        <taxon>Eukaryota</taxon>
        <taxon>Fungi</taxon>
        <taxon>Dikarya</taxon>
        <taxon>Ascomycota</taxon>
        <taxon>Pezizomycotina</taxon>
        <taxon>Eurotiomycetes</taxon>
        <taxon>Eurotiomycetidae</taxon>
        <taxon>Eurotiales</taxon>
        <taxon>Aspergillaceae</taxon>
        <taxon>Penicillium</taxon>
    </lineage>
</organism>
<name>A0A9W9WP22_9EURO</name>
<keyword evidence="3" id="KW-0560">Oxidoreductase</keyword>
<sequence>MEVQVHGIAFITGAGSGIGTSTARKLAQCGISVLSLIDINIASLRSLSSEITVSYPHVDVLIQRVDVTDESSIDTAVRKTVHEFGKIDIAVHAAGIGDSGHPTHNLSLDLWQNMVNINQTGLWLCERAIVRQMLQQKSQGNRYGKGVIVNVASALGLIAPTNVTCPSYTAAKHAVMGLTKMVRRKDVRPPMRSGSTQSVRGQWYTRTPMVEFAIGEPSMDRDISSTPACRIGEADEVADTILFLASPMSSFVYGAGLVVDGGYSL</sequence>
<dbReference type="InterPro" id="IPR036291">
    <property type="entry name" value="NAD(P)-bd_dom_sf"/>
</dbReference>
<dbReference type="Proteomes" id="UP001147760">
    <property type="component" value="Unassembled WGS sequence"/>
</dbReference>
<evidence type="ECO:0000313" key="4">
    <source>
        <dbReference type="EMBL" id="KAJ5470733.1"/>
    </source>
</evidence>
<keyword evidence="2" id="KW-0521">NADP</keyword>
<comment type="caution">
    <text evidence="4">The sequence shown here is derived from an EMBL/GenBank/DDBJ whole genome shotgun (WGS) entry which is preliminary data.</text>
</comment>
<protein>
    <submittedName>
        <fullName evidence="4">Short chain dehydrogenase/reductase family oxidoreductase</fullName>
    </submittedName>
</protein>
<dbReference type="CDD" id="cd05233">
    <property type="entry name" value="SDR_c"/>
    <property type="match status" value="1"/>
</dbReference>
<evidence type="ECO:0000313" key="5">
    <source>
        <dbReference type="Proteomes" id="UP001147760"/>
    </source>
</evidence>
<dbReference type="OrthoDB" id="5840532at2759"/>
<dbReference type="PANTHER" id="PTHR24321:SF12">
    <property type="entry name" value="SHORT-CHAIN DEHYDROGENASE_REDUCTASE FAMILY, PUTATIVE (AFU_ORTHOLOGUE AFUA_5G14340)-RELATED"/>
    <property type="match status" value="1"/>
</dbReference>
<dbReference type="PROSITE" id="PS00061">
    <property type="entry name" value="ADH_SHORT"/>
    <property type="match status" value="1"/>
</dbReference>
<dbReference type="InterPro" id="IPR020904">
    <property type="entry name" value="Sc_DH/Rdtase_CS"/>
</dbReference>
<dbReference type="PRINTS" id="PR00081">
    <property type="entry name" value="GDHRDH"/>
</dbReference>
<keyword evidence="5" id="KW-1185">Reference proteome</keyword>
<reference evidence="4" key="1">
    <citation type="submission" date="2022-12" db="EMBL/GenBank/DDBJ databases">
        <authorList>
            <person name="Petersen C."/>
        </authorList>
    </citation>
    <scope>NUCLEOTIDE SEQUENCE</scope>
    <source>
        <strain evidence="4">IBT 17660</strain>
    </source>
</reference>
<reference evidence="4" key="2">
    <citation type="journal article" date="2023" name="IMA Fungus">
        <title>Comparative genomic study of the Penicillium genus elucidates a diverse pangenome and 15 lateral gene transfer events.</title>
        <authorList>
            <person name="Petersen C."/>
            <person name="Sorensen T."/>
            <person name="Nielsen M.R."/>
            <person name="Sondergaard T.E."/>
            <person name="Sorensen J.L."/>
            <person name="Fitzpatrick D.A."/>
            <person name="Frisvad J.C."/>
            <person name="Nielsen K.L."/>
        </authorList>
    </citation>
    <scope>NUCLEOTIDE SEQUENCE</scope>
    <source>
        <strain evidence="4">IBT 17660</strain>
    </source>
</reference>
<dbReference type="InterPro" id="IPR002347">
    <property type="entry name" value="SDR_fam"/>
</dbReference>